<comment type="caution">
    <text evidence="4">The sequence shown here is derived from an EMBL/GenBank/DDBJ whole genome shotgun (WGS) entry which is preliminary data.</text>
</comment>
<dbReference type="PROSITE" id="PS50097">
    <property type="entry name" value="BTB"/>
    <property type="match status" value="2"/>
</dbReference>
<keyword evidence="1" id="KW-0880">Kelch repeat</keyword>
<dbReference type="AlphaFoldDB" id="A0A3M7T2S1"/>
<name>A0A3M7T2S1_BRAPC</name>
<reference evidence="4 5" key="1">
    <citation type="journal article" date="2018" name="Sci. Rep.">
        <title>Genomic signatures of local adaptation to the degree of environmental predictability in rotifers.</title>
        <authorList>
            <person name="Franch-Gras L."/>
            <person name="Hahn C."/>
            <person name="Garcia-Roger E.M."/>
            <person name="Carmona M.J."/>
            <person name="Serra M."/>
            <person name="Gomez A."/>
        </authorList>
    </citation>
    <scope>NUCLEOTIDE SEQUENCE [LARGE SCALE GENOMIC DNA]</scope>
    <source>
        <strain evidence="4">HYR1</strain>
    </source>
</reference>
<sequence length="867" mass="98085">MADMESRSISNYQLHSNSSIGQYLSDAVSQISPSISVSNASLASDSFQTSNSWVKMSECDEFIGPKRSKHTMVAYGNSLYVFGGDNGKQMLNDLITYDCNNNSWGRALNGSPPTPRYHHTAVVYNNSMFVFGGYTGDLNSNSNLCNKNDLYEYKFSTGNWIFWNVESAPCPRAAHGAVVYDHKLWIFAGYDGNARLNDLWYIQLNASQNTPRTWVEVEQSGEQPSTVCNFPVAVVQDAMYLFSGQSGAKTSNLLFKFDFKSSYWSKISSNFILRGTSSPPERRSGHIMVAHHNHLYIYGGFLGNSFFHDIYCFDLETKTWEIITMHGKSLVPSGRSFLAASVQSEHLYVFGGNGDQNARSNELFRFKLPNQPKSTLKDDLYKVLKKEMFCDLKLTCSNKETVLAHCAIVASRSPHFRQLIKHSKDKLKPSPPTLSALVSLGSSSSTNSLFNLEEQRKSKSPPFCLNEDEFIEIRINEENAEALKMLLEFLYTDRIVSLEGRENEIETLKLVANLYKLANQFMIPKLKNICEQFCDTSITCANVLSLLRYVDSLNLTTLKESCMKFLAKDTNFNQVIMLTEFEQLQSSLMVEIIRLRQTPRKINTTEQINEIVRDKSSCLEKDLENFLLNEIGNEFSDILIVLNENKPIFSHKCILAARCAYFEAYFRSFMPKDRKVLMTIGDTVPPRQACVSLLRYIYFDDVNMPPQDALYLFSANHFFQFSNLRLHIFCKQNLEANVSKSNVFDILEAADKIKDDNMKNFALKIVRNNFPELAHSNRIKKLSKELLLDIIADLSKLFTLKPASSAMNLPGLSTPTINHIKVSSTVSSPSFSTNFNSTSPSSSPCTSHNSNLLLHNILTFINDDSKN</sequence>
<dbReference type="EMBL" id="REGN01000382">
    <property type="protein sequence ID" value="RNA42331.1"/>
    <property type="molecule type" value="Genomic_DNA"/>
</dbReference>
<dbReference type="InterPro" id="IPR011333">
    <property type="entry name" value="SKP1/BTB/POZ_sf"/>
</dbReference>
<gene>
    <name evidence="4" type="ORF">BpHYR1_040483</name>
</gene>
<dbReference type="GO" id="GO:0005794">
    <property type="term" value="C:Golgi apparatus"/>
    <property type="evidence" value="ECO:0007669"/>
    <property type="project" value="TreeGrafter"/>
</dbReference>
<dbReference type="SMART" id="SM00612">
    <property type="entry name" value="Kelch"/>
    <property type="match status" value="3"/>
</dbReference>
<dbReference type="SUPFAM" id="SSF54695">
    <property type="entry name" value="POZ domain"/>
    <property type="match status" value="2"/>
</dbReference>
<dbReference type="Gene3D" id="2.120.10.80">
    <property type="entry name" value="Kelch-type beta propeller"/>
    <property type="match status" value="2"/>
</dbReference>
<evidence type="ECO:0000256" key="2">
    <source>
        <dbReference type="ARBA" id="ARBA00022737"/>
    </source>
</evidence>
<dbReference type="Pfam" id="PF00651">
    <property type="entry name" value="BTB"/>
    <property type="match status" value="3"/>
</dbReference>
<dbReference type="InterPro" id="IPR015915">
    <property type="entry name" value="Kelch-typ_b-propeller"/>
</dbReference>
<keyword evidence="2" id="KW-0677">Repeat</keyword>
<dbReference type="Pfam" id="PF24681">
    <property type="entry name" value="Kelch_KLHDC2_KLHL20_DRC7"/>
    <property type="match status" value="1"/>
</dbReference>
<dbReference type="SUPFAM" id="SSF117281">
    <property type="entry name" value="Kelch motif"/>
    <property type="match status" value="1"/>
</dbReference>
<feature type="domain" description="BTB" evidence="3">
    <location>
        <begin position="390"/>
        <end position="499"/>
    </location>
</feature>
<evidence type="ECO:0000313" key="5">
    <source>
        <dbReference type="Proteomes" id="UP000276133"/>
    </source>
</evidence>
<dbReference type="OrthoDB" id="10250130at2759"/>
<accession>A0A3M7T2S1</accession>
<evidence type="ECO:0000259" key="3">
    <source>
        <dbReference type="PROSITE" id="PS50097"/>
    </source>
</evidence>
<dbReference type="Gene3D" id="1.25.40.420">
    <property type="match status" value="1"/>
</dbReference>
<keyword evidence="5" id="KW-1185">Reference proteome</keyword>
<dbReference type="Gene3D" id="3.30.710.10">
    <property type="entry name" value="Potassium Channel Kv1.1, Chain A"/>
    <property type="match status" value="2"/>
</dbReference>
<dbReference type="STRING" id="10195.A0A3M7T2S1"/>
<dbReference type="SMART" id="SM00225">
    <property type="entry name" value="BTB"/>
    <property type="match status" value="2"/>
</dbReference>
<dbReference type="Proteomes" id="UP000276133">
    <property type="component" value="Unassembled WGS sequence"/>
</dbReference>
<feature type="domain" description="BTB" evidence="3">
    <location>
        <begin position="636"/>
        <end position="706"/>
    </location>
</feature>
<dbReference type="PANTHER" id="PTHR46376:SF1">
    <property type="entry name" value="LEUCINE-ZIPPER-LIKE TRANSCRIPTIONAL REGULATOR 1"/>
    <property type="match status" value="1"/>
</dbReference>
<proteinExistence type="predicted"/>
<evidence type="ECO:0000256" key="1">
    <source>
        <dbReference type="ARBA" id="ARBA00022441"/>
    </source>
</evidence>
<dbReference type="InterPro" id="IPR006652">
    <property type="entry name" value="Kelch_1"/>
</dbReference>
<dbReference type="InterPro" id="IPR051568">
    <property type="entry name" value="LZTR1/Attractin"/>
</dbReference>
<dbReference type="PANTHER" id="PTHR46376">
    <property type="entry name" value="LEUCINE-ZIPPER-LIKE TRANSCRIPTIONAL REGULATOR 1"/>
    <property type="match status" value="1"/>
</dbReference>
<organism evidence="4 5">
    <name type="scientific">Brachionus plicatilis</name>
    <name type="common">Marine rotifer</name>
    <name type="synonym">Brachionus muelleri</name>
    <dbReference type="NCBI Taxonomy" id="10195"/>
    <lineage>
        <taxon>Eukaryota</taxon>
        <taxon>Metazoa</taxon>
        <taxon>Spiralia</taxon>
        <taxon>Gnathifera</taxon>
        <taxon>Rotifera</taxon>
        <taxon>Eurotatoria</taxon>
        <taxon>Monogononta</taxon>
        <taxon>Pseudotrocha</taxon>
        <taxon>Ploima</taxon>
        <taxon>Brachionidae</taxon>
        <taxon>Brachionus</taxon>
    </lineage>
</organism>
<evidence type="ECO:0000313" key="4">
    <source>
        <dbReference type="EMBL" id="RNA42331.1"/>
    </source>
</evidence>
<protein>
    <submittedName>
        <fullName evidence="4">Leucine-zipper-like transcriptional regulator 1</fullName>
    </submittedName>
</protein>
<dbReference type="InterPro" id="IPR000210">
    <property type="entry name" value="BTB/POZ_dom"/>
</dbReference>